<evidence type="ECO:0000313" key="2">
    <source>
        <dbReference type="EMBL" id="SMC44256.1"/>
    </source>
</evidence>
<evidence type="ECO:0000256" key="1">
    <source>
        <dbReference type="SAM" id="MobiDB-lite"/>
    </source>
</evidence>
<dbReference type="EMBL" id="FWXI01000003">
    <property type="protein sequence ID" value="SMC44256.1"/>
    <property type="molecule type" value="Genomic_DNA"/>
</dbReference>
<accession>A0A1W1Z7A5</accession>
<sequence length="54" mass="5301">MNMSSVSAGGSAGGMAGMSGCSGSQHSQMTAGKNTAATEKNRIVPPSSLVSIRD</sequence>
<dbReference type="Proteomes" id="UP000192738">
    <property type="component" value="Unassembled WGS sequence"/>
</dbReference>
<reference evidence="2 3" key="1">
    <citation type="submission" date="2017-04" db="EMBL/GenBank/DDBJ databases">
        <authorList>
            <person name="Afonso C.L."/>
            <person name="Miller P.J."/>
            <person name="Scott M.A."/>
            <person name="Spackman E."/>
            <person name="Goraichik I."/>
            <person name="Dimitrov K.M."/>
            <person name="Suarez D.L."/>
            <person name="Swayne D.E."/>
        </authorList>
    </citation>
    <scope>NUCLEOTIDE SEQUENCE [LARGE SCALE GENOMIC DNA]</scope>
    <source>
        <strain evidence="2 3">DSM 5090</strain>
    </source>
</reference>
<dbReference type="RefSeq" id="WP_176215383.1">
    <property type="nucleotide sequence ID" value="NZ_CP155572.1"/>
</dbReference>
<dbReference type="STRING" id="112901.SAMN04488500_10352"/>
<gene>
    <name evidence="2" type="ORF">SAMN04488500_10352</name>
</gene>
<keyword evidence="3" id="KW-1185">Reference proteome</keyword>
<feature type="region of interest" description="Disordered" evidence="1">
    <location>
        <begin position="1"/>
        <end position="54"/>
    </location>
</feature>
<organism evidence="2 3">
    <name type="scientific">Sporomusa malonica</name>
    <dbReference type="NCBI Taxonomy" id="112901"/>
    <lineage>
        <taxon>Bacteria</taxon>
        <taxon>Bacillati</taxon>
        <taxon>Bacillota</taxon>
        <taxon>Negativicutes</taxon>
        <taxon>Selenomonadales</taxon>
        <taxon>Sporomusaceae</taxon>
        <taxon>Sporomusa</taxon>
    </lineage>
</organism>
<dbReference type="AlphaFoldDB" id="A0A1W1Z7A5"/>
<feature type="compositionally biased region" description="Polar residues" evidence="1">
    <location>
        <begin position="25"/>
        <end position="38"/>
    </location>
</feature>
<evidence type="ECO:0000313" key="3">
    <source>
        <dbReference type="Proteomes" id="UP000192738"/>
    </source>
</evidence>
<proteinExistence type="predicted"/>
<name>A0A1W1Z7A5_9FIRM</name>
<protein>
    <submittedName>
        <fullName evidence="2">Uncharacterized protein</fullName>
    </submittedName>
</protein>